<keyword evidence="3 11" id="KW-0812">Transmembrane</keyword>
<dbReference type="InterPro" id="IPR039859">
    <property type="entry name" value="PFA4/ZDH16/20/ERF2-like"/>
</dbReference>
<evidence type="ECO:0000256" key="8">
    <source>
        <dbReference type="ARBA" id="ARBA00023315"/>
    </source>
</evidence>
<comment type="domain">
    <text evidence="11">The DHHC domain is required for palmitoyltransferase activity.</text>
</comment>
<proteinExistence type="inferred from homology"/>
<dbReference type="AlphaFoldDB" id="A0A8H4F4Q4"/>
<comment type="similarity">
    <text evidence="9">Belongs to the DHHC palmitoyltransferase family. ERF2/ZDHHC9 subfamily.</text>
</comment>
<evidence type="ECO:0000256" key="10">
    <source>
        <dbReference type="ARBA" id="ARBA00048048"/>
    </source>
</evidence>
<keyword evidence="5 11" id="KW-0472">Membrane</keyword>
<dbReference type="PROSITE" id="PS50216">
    <property type="entry name" value="DHHC"/>
    <property type="match status" value="1"/>
</dbReference>
<dbReference type="Pfam" id="PF01529">
    <property type="entry name" value="DHHC"/>
    <property type="match status" value="1"/>
</dbReference>
<dbReference type="InterPro" id="IPR001594">
    <property type="entry name" value="Palmitoyltrfase_DHHC"/>
</dbReference>
<sequence length="323" mass="37250">MHSNVQLQHRTPYITQPPQQQAIEPPPRIIQGRRQLSTRNYKTYNGKTIFFCGGRFLTSRALWAFCVSLFLVIMPSVLFLIFTCPWLWHHISPAVPIVFAYIFCITLSSMLKTSWTDPGIIPRNLDIHSMNAHKNDSNRFGYRYSSMSDVSSFPLPREVIIKGVPVRLKYCETCCIYRPPRASHCKQCDNCMLMFFAWCIENEDHHCIWLNNCVVGCLTGYHCFLVMRGVTTHEQLRSNLAAMPFEDHPYNFGNPFKNMYHILCRPHNKSYIARRKFAEEIYDIQPNQAGSSNSNISTTIQDDLGQISTLDTIAASNIPLQNR</sequence>
<dbReference type="PANTHER" id="PTHR22883">
    <property type="entry name" value="ZINC FINGER DHHC DOMAIN CONTAINING PROTEIN"/>
    <property type="match status" value="1"/>
</dbReference>
<comment type="catalytic activity">
    <reaction evidence="10 11">
        <text>L-cysteinyl-[protein] + hexadecanoyl-CoA = S-hexadecanoyl-L-cysteinyl-[protein] + CoA</text>
        <dbReference type="Rhea" id="RHEA:36683"/>
        <dbReference type="Rhea" id="RHEA-COMP:10131"/>
        <dbReference type="Rhea" id="RHEA-COMP:11032"/>
        <dbReference type="ChEBI" id="CHEBI:29950"/>
        <dbReference type="ChEBI" id="CHEBI:57287"/>
        <dbReference type="ChEBI" id="CHEBI:57379"/>
        <dbReference type="ChEBI" id="CHEBI:74151"/>
        <dbReference type="EC" id="2.3.1.225"/>
    </reaction>
</comment>
<keyword evidence="6" id="KW-0564">Palmitate</keyword>
<evidence type="ECO:0000256" key="11">
    <source>
        <dbReference type="RuleBase" id="RU079119"/>
    </source>
</evidence>
<reference evidence="13 14" key="1">
    <citation type="submission" date="2019-09" db="EMBL/GenBank/DDBJ databases">
        <authorList>
            <consortium name="DOE Joint Genome Institute"/>
            <person name="Mondo S.J."/>
            <person name="Navarro-Mendoza M.I."/>
            <person name="Perez-Arques C."/>
            <person name="Panchal S."/>
            <person name="Nicolas F.E."/>
            <person name="Ganguly P."/>
            <person name="Pangilinan J."/>
            <person name="Grigoriev I."/>
            <person name="Heitman J."/>
            <person name="Sanya K."/>
            <person name="Garre V."/>
        </authorList>
    </citation>
    <scope>NUCLEOTIDE SEQUENCE [LARGE SCALE GENOMIC DNA]</scope>
    <source>
        <strain evidence="13 14">MU402</strain>
    </source>
</reference>
<dbReference type="PANTHER" id="PTHR22883:SF43">
    <property type="entry name" value="PALMITOYLTRANSFERASE APP"/>
    <property type="match status" value="1"/>
</dbReference>
<dbReference type="EMBL" id="JAAECE010000001">
    <property type="protein sequence ID" value="KAF1806101.1"/>
    <property type="molecule type" value="Genomic_DNA"/>
</dbReference>
<comment type="subcellular location">
    <subcellularLocation>
        <location evidence="1">Endomembrane system</location>
        <topology evidence="1">Multi-pass membrane protein</topology>
    </subcellularLocation>
</comment>
<keyword evidence="8 11" id="KW-0012">Acyltransferase</keyword>
<accession>A0A8H4F4Q4</accession>
<dbReference type="GO" id="GO:0005794">
    <property type="term" value="C:Golgi apparatus"/>
    <property type="evidence" value="ECO:0007669"/>
    <property type="project" value="TreeGrafter"/>
</dbReference>
<evidence type="ECO:0000256" key="9">
    <source>
        <dbReference type="ARBA" id="ARBA00023463"/>
    </source>
</evidence>
<dbReference type="GO" id="GO:0005783">
    <property type="term" value="C:endoplasmic reticulum"/>
    <property type="evidence" value="ECO:0007669"/>
    <property type="project" value="TreeGrafter"/>
</dbReference>
<comment type="caution">
    <text evidence="13">The sequence shown here is derived from an EMBL/GenBank/DDBJ whole genome shotgun (WGS) entry which is preliminary data.</text>
</comment>
<evidence type="ECO:0000256" key="3">
    <source>
        <dbReference type="ARBA" id="ARBA00022692"/>
    </source>
</evidence>
<feature type="transmembrane region" description="Helical" evidence="11">
    <location>
        <begin position="94"/>
        <end position="111"/>
    </location>
</feature>
<evidence type="ECO:0000256" key="1">
    <source>
        <dbReference type="ARBA" id="ARBA00004127"/>
    </source>
</evidence>
<evidence type="ECO:0000313" key="14">
    <source>
        <dbReference type="Proteomes" id="UP000469890"/>
    </source>
</evidence>
<dbReference type="GO" id="GO:0019706">
    <property type="term" value="F:protein-cysteine S-palmitoyltransferase activity"/>
    <property type="evidence" value="ECO:0007669"/>
    <property type="project" value="UniProtKB-EC"/>
</dbReference>
<feature type="domain" description="Palmitoyltransferase DHHC" evidence="12">
    <location>
        <begin position="168"/>
        <end position="214"/>
    </location>
</feature>
<evidence type="ECO:0000256" key="6">
    <source>
        <dbReference type="ARBA" id="ARBA00023139"/>
    </source>
</evidence>
<evidence type="ECO:0000256" key="7">
    <source>
        <dbReference type="ARBA" id="ARBA00023288"/>
    </source>
</evidence>
<dbReference type="GO" id="GO:0006612">
    <property type="term" value="P:protein targeting to membrane"/>
    <property type="evidence" value="ECO:0007669"/>
    <property type="project" value="TreeGrafter"/>
</dbReference>
<evidence type="ECO:0000259" key="12">
    <source>
        <dbReference type="Pfam" id="PF01529"/>
    </source>
</evidence>
<feature type="transmembrane region" description="Helical" evidence="11">
    <location>
        <begin position="61"/>
        <end position="88"/>
    </location>
</feature>
<keyword evidence="2 11" id="KW-0808">Transferase</keyword>
<organism evidence="13 14">
    <name type="scientific">Mucor circinelloides f. lusitanicus</name>
    <name type="common">Mucor racemosus var. lusitanicus</name>
    <dbReference type="NCBI Taxonomy" id="29924"/>
    <lineage>
        <taxon>Eukaryota</taxon>
        <taxon>Fungi</taxon>
        <taxon>Fungi incertae sedis</taxon>
        <taxon>Mucoromycota</taxon>
        <taxon>Mucoromycotina</taxon>
        <taxon>Mucoromycetes</taxon>
        <taxon>Mucorales</taxon>
        <taxon>Mucorineae</taxon>
        <taxon>Mucoraceae</taxon>
        <taxon>Mucor</taxon>
    </lineage>
</organism>
<dbReference type="EC" id="2.3.1.225" evidence="11"/>
<dbReference type="Proteomes" id="UP000469890">
    <property type="component" value="Unassembled WGS sequence"/>
</dbReference>
<name>A0A8H4F4Q4_MUCCL</name>
<keyword evidence="7" id="KW-0449">Lipoprotein</keyword>
<evidence type="ECO:0000256" key="2">
    <source>
        <dbReference type="ARBA" id="ARBA00022679"/>
    </source>
</evidence>
<gene>
    <name evidence="13" type="ORF">FB192DRAFT_1273761</name>
</gene>
<keyword evidence="4 11" id="KW-1133">Transmembrane helix</keyword>
<evidence type="ECO:0000313" key="13">
    <source>
        <dbReference type="EMBL" id="KAF1806101.1"/>
    </source>
</evidence>
<evidence type="ECO:0000256" key="5">
    <source>
        <dbReference type="ARBA" id="ARBA00023136"/>
    </source>
</evidence>
<protein>
    <recommendedName>
        <fullName evidence="11">Palmitoyltransferase</fullName>
        <ecNumber evidence="11">2.3.1.225</ecNumber>
    </recommendedName>
</protein>
<evidence type="ECO:0000256" key="4">
    <source>
        <dbReference type="ARBA" id="ARBA00022989"/>
    </source>
</evidence>